<sequence length="65" mass="7373">MRFENLHNTILWKSLNSFGVTKSKSTSDSFSSTGFNHYFSSVFTASDIDSFCDSTIENVTNDFMK</sequence>
<evidence type="ECO:0000313" key="2">
    <source>
        <dbReference type="Proteomes" id="UP000183832"/>
    </source>
</evidence>
<accession>A0A1J1IPA2</accession>
<dbReference type="STRING" id="568069.A0A1J1IPA2"/>
<proteinExistence type="predicted"/>
<organism evidence="1 2">
    <name type="scientific">Clunio marinus</name>
    <dbReference type="NCBI Taxonomy" id="568069"/>
    <lineage>
        <taxon>Eukaryota</taxon>
        <taxon>Metazoa</taxon>
        <taxon>Ecdysozoa</taxon>
        <taxon>Arthropoda</taxon>
        <taxon>Hexapoda</taxon>
        <taxon>Insecta</taxon>
        <taxon>Pterygota</taxon>
        <taxon>Neoptera</taxon>
        <taxon>Endopterygota</taxon>
        <taxon>Diptera</taxon>
        <taxon>Nematocera</taxon>
        <taxon>Chironomoidea</taxon>
        <taxon>Chironomidae</taxon>
        <taxon>Clunio</taxon>
    </lineage>
</organism>
<name>A0A1J1IPA2_9DIPT</name>
<reference evidence="1 2" key="1">
    <citation type="submission" date="2015-04" db="EMBL/GenBank/DDBJ databases">
        <authorList>
            <person name="Syromyatnikov M.Y."/>
            <person name="Popov V.N."/>
        </authorList>
    </citation>
    <scope>NUCLEOTIDE SEQUENCE [LARGE SCALE GENOMIC DNA]</scope>
</reference>
<evidence type="ECO:0000313" key="1">
    <source>
        <dbReference type="EMBL" id="CRL01380.1"/>
    </source>
</evidence>
<dbReference type="EMBL" id="CVRI01000055">
    <property type="protein sequence ID" value="CRL01380.1"/>
    <property type="molecule type" value="Genomic_DNA"/>
</dbReference>
<keyword evidence="2" id="KW-1185">Reference proteome</keyword>
<gene>
    <name evidence="1" type="ORF">CLUMA_CG014641</name>
</gene>
<dbReference type="Proteomes" id="UP000183832">
    <property type="component" value="Unassembled WGS sequence"/>
</dbReference>
<dbReference type="AlphaFoldDB" id="A0A1J1IPA2"/>
<protein>
    <submittedName>
        <fullName evidence="1">CLUMA_CG014641, isoform A</fullName>
    </submittedName>
</protein>